<reference evidence="1 2" key="1">
    <citation type="submission" date="2016-06" db="EMBL/GenBank/DDBJ databases">
        <title>Respiratory ammonification of nitrate coupled to the oxidation of elemental sulfur in deep-sea autotrophic thermophilic bacteria.</title>
        <authorList>
            <person name="Slobodkina G.B."/>
            <person name="Mardanov A.V."/>
            <person name="Ravin N.V."/>
            <person name="Frolova A.A."/>
            <person name="Viryasiv M.B."/>
            <person name="Chernyh N.A."/>
            <person name="Bonch-Osmolovskaya E.A."/>
            <person name="Slobodkin A.I."/>
        </authorList>
    </citation>
    <scope>NUCLEOTIDE SEQUENCE [LARGE SCALE GENOMIC DNA]</scope>
    <source>
        <strain evidence="1 2">S69</strain>
    </source>
</reference>
<dbReference type="Proteomes" id="UP000093080">
    <property type="component" value="Unassembled WGS sequence"/>
</dbReference>
<evidence type="ECO:0000313" key="1">
    <source>
        <dbReference type="EMBL" id="OCC14800.1"/>
    </source>
</evidence>
<organism evidence="1 2">
    <name type="scientific">Dissulfuribacter thermophilus</name>
    <dbReference type="NCBI Taxonomy" id="1156395"/>
    <lineage>
        <taxon>Bacteria</taxon>
        <taxon>Pseudomonadati</taxon>
        <taxon>Thermodesulfobacteriota</taxon>
        <taxon>Dissulfuribacteria</taxon>
        <taxon>Dissulfuribacterales</taxon>
        <taxon>Dissulfuribacteraceae</taxon>
        <taxon>Dissulfuribacter</taxon>
    </lineage>
</organism>
<dbReference type="STRING" id="1156395.DBT_1860"/>
<dbReference type="InterPro" id="IPR051815">
    <property type="entry name" value="Molybdate_resp_trans_reg"/>
</dbReference>
<dbReference type="InterPro" id="IPR036390">
    <property type="entry name" value="WH_DNA-bd_sf"/>
</dbReference>
<dbReference type="PANTHER" id="PTHR30432:SF1">
    <property type="entry name" value="DNA-BINDING TRANSCRIPTIONAL DUAL REGULATOR MODE"/>
    <property type="match status" value="1"/>
</dbReference>
<comment type="caution">
    <text evidence="1">The sequence shown here is derived from an EMBL/GenBank/DDBJ whole genome shotgun (WGS) entry which is preliminary data.</text>
</comment>
<dbReference type="PATRIC" id="fig|1156395.6.peg.1875"/>
<dbReference type="InterPro" id="IPR036388">
    <property type="entry name" value="WH-like_DNA-bd_sf"/>
</dbReference>
<dbReference type="PANTHER" id="PTHR30432">
    <property type="entry name" value="TRANSCRIPTIONAL REGULATOR MODE"/>
    <property type="match status" value="1"/>
</dbReference>
<evidence type="ECO:0000313" key="2">
    <source>
        <dbReference type="Proteomes" id="UP000093080"/>
    </source>
</evidence>
<dbReference type="EMBL" id="MAGO01000009">
    <property type="protein sequence ID" value="OCC14800.1"/>
    <property type="molecule type" value="Genomic_DNA"/>
</dbReference>
<proteinExistence type="predicted"/>
<dbReference type="AlphaFoldDB" id="A0A1B9F4E4"/>
<dbReference type="SUPFAM" id="SSF46785">
    <property type="entry name" value="Winged helix' DNA-binding domain"/>
    <property type="match status" value="1"/>
</dbReference>
<sequence>MECTGMKITKPKFRVSEKDRSPPDISVGNGNYELKGRIWLEGSSGTFLGYGRVVLLERIKKYGSISKAARSMGMSYRHAWELVDSINRNAKSPLVITSIGGKGGGGAQVTREGERAIEFFWRLYSKFETFLKEEMKSLDF</sequence>
<keyword evidence="2" id="KW-1185">Reference proteome</keyword>
<keyword evidence="1" id="KW-0238">DNA-binding</keyword>
<dbReference type="GO" id="GO:0003677">
    <property type="term" value="F:DNA binding"/>
    <property type="evidence" value="ECO:0007669"/>
    <property type="project" value="UniProtKB-KW"/>
</dbReference>
<dbReference type="Gene3D" id="1.10.10.10">
    <property type="entry name" value="Winged helix-like DNA-binding domain superfamily/Winged helix DNA-binding domain"/>
    <property type="match status" value="1"/>
</dbReference>
<gene>
    <name evidence="1" type="ORF">DBT_1860</name>
</gene>
<name>A0A1B9F4E4_9BACT</name>
<protein>
    <submittedName>
        <fullName evidence="1">DNA-binding transcriptional regulator ModE</fullName>
    </submittedName>
</protein>
<accession>A0A1B9F4E4</accession>